<dbReference type="AlphaFoldDB" id="A0A6G1JNQ2"/>
<evidence type="ECO:0000313" key="1">
    <source>
        <dbReference type="EMBL" id="KAF2692197.1"/>
    </source>
</evidence>
<protein>
    <submittedName>
        <fullName evidence="1">Uncharacterized protein</fullName>
    </submittedName>
</protein>
<feature type="non-terminal residue" evidence="1">
    <location>
        <position position="1"/>
    </location>
</feature>
<dbReference type="Proteomes" id="UP000799291">
    <property type="component" value="Unassembled WGS sequence"/>
</dbReference>
<sequence>IELGLMSTCTLIAKEIKGIAFTHNPVTFRTAYSKDLRLRARQFGTLMHGLQVVKIEMQRMAHDCVAPEIASRVALEYPQFSKILEDLSTDPCLAFDLGD</sequence>
<reference evidence="1" key="1">
    <citation type="journal article" date="2020" name="Stud. Mycol.">
        <title>101 Dothideomycetes genomes: a test case for predicting lifestyles and emergence of pathogens.</title>
        <authorList>
            <person name="Haridas S."/>
            <person name="Albert R."/>
            <person name="Binder M."/>
            <person name="Bloem J."/>
            <person name="Labutti K."/>
            <person name="Salamov A."/>
            <person name="Andreopoulos B."/>
            <person name="Baker S."/>
            <person name="Barry K."/>
            <person name="Bills G."/>
            <person name="Bluhm B."/>
            <person name="Cannon C."/>
            <person name="Castanera R."/>
            <person name="Culley D."/>
            <person name="Daum C."/>
            <person name="Ezra D."/>
            <person name="Gonzalez J."/>
            <person name="Henrissat B."/>
            <person name="Kuo A."/>
            <person name="Liang C."/>
            <person name="Lipzen A."/>
            <person name="Lutzoni F."/>
            <person name="Magnuson J."/>
            <person name="Mondo S."/>
            <person name="Nolan M."/>
            <person name="Ohm R."/>
            <person name="Pangilinan J."/>
            <person name="Park H.-J."/>
            <person name="Ramirez L."/>
            <person name="Alfaro M."/>
            <person name="Sun H."/>
            <person name="Tritt A."/>
            <person name="Yoshinaga Y."/>
            <person name="Zwiers L.-H."/>
            <person name="Turgeon B."/>
            <person name="Goodwin S."/>
            <person name="Spatafora J."/>
            <person name="Crous P."/>
            <person name="Grigoriev I."/>
        </authorList>
    </citation>
    <scope>NUCLEOTIDE SEQUENCE</scope>
    <source>
        <strain evidence="1">CBS 122367</strain>
    </source>
</reference>
<accession>A0A6G1JNQ2</accession>
<proteinExistence type="predicted"/>
<keyword evidence="2" id="KW-1185">Reference proteome</keyword>
<gene>
    <name evidence="1" type="ORF">K458DRAFT_284729</name>
</gene>
<dbReference type="OrthoDB" id="5062850at2759"/>
<organism evidence="1 2">
    <name type="scientific">Lentithecium fluviatile CBS 122367</name>
    <dbReference type="NCBI Taxonomy" id="1168545"/>
    <lineage>
        <taxon>Eukaryota</taxon>
        <taxon>Fungi</taxon>
        <taxon>Dikarya</taxon>
        <taxon>Ascomycota</taxon>
        <taxon>Pezizomycotina</taxon>
        <taxon>Dothideomycetes</taxon>
        <taxon>Pleosporomycetidae</taxon>
        <taxon>Pleosporales</taxon>
        <taxon>Massarineae</taxon>
        <taxon>Lentitheciaceae</taxon>
        <taxon>Lentithecium</taxon>
    </lineage>
</organism>
<evidence type="ECO:0000313" key="2">
    <source>
        <dbReference type="Proteomes" id="UP000799291"/>
    </source>
</evidence>
<dbReference type="EMBL" id="MU005569">
    <property type="protein sequence ID" value="KAF2692197.1"/>
    <property type="molecule type" value="Genomic_DNA"/>
</dbReference>
<name>A0A6G1JNQ2_9PLEO</name>